<dbReference type="SMART" id="SM00254">
    <property type="entry name" value="ShKT"/>
    <property type="match status" value="1"/>
</dbReference>
<dbReference type="AlphaFoldDB" id="A0AAV4ATR7"/>
<keyword evidence="4" id="KW-1185">Reference proteome</keyword>
<dbReference type="EMBL" id="BLXT01004562">
    <property type="protein sequence ID" value="GFO14456.1"/>
    <property type="molecule type" value="Genomic_DNA"/>
</dbReference>
<dbReference type="Gene3D" id="3.40.33.10">
    <property type="entry name" value="CAP"/>
    <property type="match status" value="1"/>
</dbReference>
<dbReference type="InterPro" id="IPR003582">
    <property type="entry name" value="ShKT_dom"/>
</dbReference>
<dbReference type="PROSITE" id="PS51670">
    <property type="entry name" value="SHKT"/>
    <property type="match status" value="1"/>
</dbReference>
<dbReference type="Proteomes" id="UP000735302">
    <property type="component" value="Unassembled WGS sequence"/>
</dbReference>
<accession>A0AAV4ATR7</accession>
<dbReference type="Gene3D" id="1.10.10.1940">
    <property type="match status" value="1"/>
</dbReference>
<comment type="caution">
    <text evidence="1">Lacks conserved residue(s) required for the propagation of feature annotation.</text>
</comment>
<dbReference type="SUPFAM" id="SSF55797">
    <property type="entry name" value="PR-1-like"/>
    <property type="match status" value="1"/>
</dbReference>
<protein>
    <submittedName>
        <fullName evidence="3">Cysteine-rich secretory protein lccl domain-containing 2</fullName>
    </submittedName>
</protein>
<comment type="caution">
    <text evidence="3">The sequence shown here is derived from an EMBL/GenBank/DDBJ whole genome shotgun (WGS) entry which is preliminary data.</text>
</comment>
<gene>
    <name evidence="3" type="ORF">PoB_004096100</name>
</gene>
<organism evidence="3 4">
    <name type="scientific">Plakobranchus ocellatus</name>
    <dbReference type="NCBI Taxonomy" id="259542"/>
    <lineage>
        <taxon>Eukaryota</taxon>
        <taxon>Metazoa</taxon>
        <taxon>Spiralia</taxon>
        <taxon>Lophotrochozoa</taxon>
        <taxon>Mollusca</taxon>
        <taxon>Gastropoda</taxon>
        <taxon>Heterobranchia</taxon>
        <taxon>Euthyneura</taxon>
        <taxon>Panpulmonata</taxon>
        <taxon>Sacoglossa</taxon>
        <taxon>Placobranchoidea</taxon>
        <taxon>Plakobranchidae</taxon>
        <taxon>Plakobranchus</taxon>
    </lineage>
</organism>
<dbReference type="Pfam" id="PF01549">
    <property type="entry name" value="ShK"/>
    <property type="match status" value="1"/>
</dbReference>
<evidence type="ECO:0000313" key="4">
    <source>
        <dbReference type="Proteomes" id="UP000735302"/>
    </source>
</evidence>
<evidence type="ECO:0000256" key="1">
    <source>
        <dbReference type="PROSITE-ProRule" id="PRU01005"/>
    </source>
</evidence>
<evidence type="ECO:0000313" key="3">
    <source>
        <dbReference type="EMBL" id="GFO14456.1"/>
    </source>
</evidence>
<reference evidence="3 4" key="1">
    <citation type="journal article" date="2021" name="Elife">
        <title>Chloroplast acquisition without the gene transfer in kleptoplastic sea slugs, Plakobranchus ocellatus.</title>
        <authorList>
            <person name="Maeda T."/>
            <person name="Takahashi S."/>
            <person name="Yoshida T."/>
            <person name="Shimamura S."/>
            <person name="Takaki Y."/>
            <person name="Nagai Y."/>
            <person name="Toyoda A."/>
            <person name="Suzuki Y."/>
            <person name="Arimoto A."/>
            <person name="Ishii H."/>
            <person name="Satoh N."/>
            <person name="Nishiyama T."/>
            <person name="Hasebe M."/>
            <person name="Maruyama T."/>
            <person name="Minagawa J."/>
            <person name="Obokata J."/>
            <person name="Shigenobu S."/>
        </authorList>
    </citation>
    <scope>NUCLEOTIDE SEQUENCE [LARGE SCALE GENOMIC DNA]</scope>
</reference>
<dbReference type="InterPro" id="IPR035940">
    <property type="entry name" value="CAP_sf"/>
</dbReference>
<evidence type="ECO:0000259" key="2">
    <source>
        <dbReference type="PROSITE" id="PS51670"/>
    </source>
</evidence>
<name>A0AAV4ATR7_9GAST</name>
<feature type="domain" description="ShKT" evidence="2">
    <location>
        <begin position="158"/>
        <end position="193"/>
    </location>
</feature>
<proteinExistence type="predicted"/>
<sequence length="194" mass="22302">MDLEAQAKTWALGCYFEHEIVERRVENLAYDSDILPRRSSGSIMPCAGLTRKLAKPADRQTAENPAITLREWYMVTSHVHLGKLVWDKTEKVGCYSYRCLELNAMDKIVKNAWYLVCFYTPFGNLVGHDPYQTQFDTPRRDSQTLINGLCVGQAIIQCVDLGEHCDYWQSLGHCKGEYEAYMKENCRKACKLCK</sequence>